<dbReference type="Pfam" id="PF00266">
    <property type="entry name" value="Aminotran_5"/>
    <property type="match status" value="1"/>
</dbReference>
<feature type="non-terminal residue" evidence="2">
    <location>
        <position position="1"/>
    </location>
</feature>
<name>R1FU69_9PSEU</name>
<dbReference type="Gene3D" id="3.90.1150.10">
    <property type="entry name" value="Aspartate Aminotransferase, domain 1"/>
    <property type="match status" value="1"/>
</dbReference>
<dbReference type="InterPro" id="IPR015424">
    <property type="entry name" value="PyrdxlP-dep_Trfase"/>
</dbReference>
<feature type="domain" description="Aminotransferase class V" evidence="1">
    <location>
        <begin position="6"/>
        <end position="92"/>
    </location>
</feature>
<evidence type="ECO:0000313" key="2">
    <source>
        <dbReference type="EMBL" id="EOD62957.1"/>
    </source>
</evidence>
<comment type="caution">
    <text evidence="2">The sequence shown here is derived from an EMBL/GenBank/DDBJ whole genome shotgun (WGS) entry which is preliminary data.</text>
</comment>
<dbReference type="GO" id="GO:0008483">
    <property type="term" value="F:transaminase activity"/>
    <property type="evidence" value="ECO:0007669"/>
    <property type="project" value="UniProtKB-KW"/>
</dbReference>
<gene>
    <name evidence="2" type="ORF">H480_39480</name>
</gene>
<dbReference type="AlphaFoldDB" id="R1FU69"/>
<dbReference type="RefSeq" id="WP_004561047.1">
    <property type="nucleotide sequence ID" value="NZ_AOUO01000675.1"/>
</dbReference>
<protein>
    <submittedName>
        <fullName evidence="2">Aminotransferase class V/cysteine desulfurase</fullName>
    </submittedName>
</protein>
<keyword evidence="3" id="KW-1185">Reference proteome</keyword>
<evidence type="ECO:0000313" key="3">
    <source>
        <dbReference type="Proteomes" id="UP000014139"/>
    </source>
</evidence>
<dbReference type="SUPFAM" id="SSF53383">
    <property type="entry name" value="PLP-dependent transferases"/>
    <property type="match status" value="1"/>
</dbReference>
<dbReference type="PATRIC" id="fig|1292037.4.peg.7409"/>
<sequence>SRVASLAATLRSRLVDAGARVHDAGARKCGLVTFTVDGTPAAEIKARLAEANINTSLSTRTSAQYDFTARGLPDLVRASVHYYNTEDEIDLLVRQVEKL</sequence>
<accession>R1FU69</accession>
<proteinExistence type="predicted"/>
<dbReference type="InterPro" id="IPR000192">
    <property type="entry name" value="Aminotrans_V_dom"/>
</dbReference>
<dbReference type="Proteomes" id="UP000014139">
    <property type="component" value="Unassembled WGS sequence"/>
</dbReference>
<evidence type="ECO:0000259" key="1">
    <source>
        <dbReference type="Pfam" id="PF00266"/>
    </source>
</evidence>
<organism evidence="2 3">
    <name type="scientific">Amycolatopsis vancoresmycina DSM 44592</name>
    <dbReference type="NCBI Taxonomy" id="1292037"/>
    <lineage>
        <taxon>Bacteria</taxon>
        <taxon>Bacillati</taxon>
        <taxon>Actinomycetota</taxon>
        <taxon>Actinomycetes</taxon>
        <taxon>Pseudonocardiales</taxon>
        <taxon>Pseudonocardiaceae</taxon>
        <taxon>Amycolatopsis</taxon>
    </lineage>
</organism>
<keyword evidence="2" id="KW-0808">Transferase</keyword>
<dbReference type="InterPro" id="IPR015422">
    <property type="entry name" value="PyrdxlP-dep_Trfase_small"/>
</dbReference>
<reference evidence="2 3" key="1">
    <citation type="submission" date="2013-02" db="EMBL/GenBank/DDBJ databases">
        <title>Draft genome sequence of Amycolatopsis vancoresmycina strain DSM 44592T.</title>
        <authorList>
            <person name="Kumar S."/>
            <person name="Kaur N."/>
            <person name="Kaur C."/>
            <person name="Raghava G.P.S."/>
            <person name="Mayilraj S."/>
        </authorList>
    </citation>
    <scope>NUCLEOTIDE SEQUENCE [LARGE SCALE GENOMIC DNA]</scope>
    <source>
        <strain evidence="2 3">DSM 44592</strain>
    </source>
</reference>
<dbReference type="EMBL" id="AOUO01000675">
    <property type="protein sequence ID" value="EOD62957.1"/>
    <property type="molecule type" value="Genomic_DNA"/>
</dbReference>
<dbReference type="OrthoDB" id="9804366at2"/>
<keyword evidence="2" id="KW-0032">Aminotransferase</keyword>